<organism evidence="3 4">
    <name type="scientific">Thermococcus profundus</name>
    <dbReference type="NCBI Taxonomy" id="49899"/>
    <lineage>
        <taxon>Archaea</taxon>
        <taxon>Methanobacteriati</taxon>
        <taxon>Methanobacteriota</taxon>
        <taxon>Thermococci</taxon>
        <taxon>Thermococcales</taxon>
        <taxon>Thermococcaceae</taxon>
        <taxon>Thermococcus</taxon>
    </lineage>
</organism>
<evidence type="ECO:0000313" key="4">
    <source>
        <dbReference type="Proteomes" id="UP000250179"/>
    </source>
</evidence>
<dbReference type="InterPro" id="IPR008553">
    <property type="entry name" value="DUF835"/>
</dbReference>
<evidence type="ECO:0000256" key="1">
    <source>
        <dbReference type="SAM" id="Phobius"/>
    </source>
</evidence>
<keyword evidence="4" id="KW-1185">Reference proteome</keyword>
<dbReference type="GeneID" id="33320457"/>
<dbReference type="PANTHER" id="PTHR33531:SF7">
    <property type="entry name" value="HYPOTHETICAL MEMBRANE PROTEIN, CONSERVED"/>
    <property type="match status" value="1"/>
</dbReference>
<dbReference type="EMBL" id="CP014862">
    <property type="protein sequence ID" value="ASJ03297.1"/>
    <property type="molecule type" value="Genomic_DNA"/>
</dbReference>
<dbReference type="KEGG" id="tprf:A3L09_08530"/>
<gene>
    <name evidence="3" type="ORF">A3L09_08530</name>
</gene>
<evidence type="ECO:0000313" key="3">
    <source>
        <dbReference type="EMBL" id="ASJ03297.1"/>
    </source>
</evidence>
<keyword evidence="1" id="KW-0472">Membrane</keyword>
<protein>
    <recommendedName>
        <fullName evidence="2">DUF835 domain-containing protein</fullName>
    </recommendedName>
</protein>
<keyword evidence="1" id="KW-1133">Transmembrane helix</keyword>
<dbReference type="AlphaFoldDB" id="A0A2Z2MA98"/>
<dbReference type="OrthoDB" id="86165at2157"/>
<dbReference type="Proteomes" id="UP000250179">
    <property type="component" value="Chromosome"/>
</dbReference>
<feature type="transmembrane region" description="Helical" evidence="1">
    <location>
        <begin position="6"/>
        <end position="26"/>
    </location>
</feature>
<feature type="transmembrane region" description="Helical" evidence="1">
    <location>
        <begin position="173"/>
        <end position="201"/>
    </location>
</feature>
<keyword evidence="1" id="KW-0812">Transmembrane</keyword>
<evidence type="ECO:0000259" key="2">
    <source>
        <dbReference type="Pfam" id="PF05763"/>
    </source>
</evidence>
<feature type="transmembrane region" description="Helical" evidence="1">
    <location>
        <begin position="113"/>
        <end position="137"/>
    </location>
</feature>
<name>A0A2Z2MA98_THEPR</name>
<dbReference type="PANTHER" id="PTHR33531">
    <property type="entry name" value="RUBRERYTHRIN SUBFAMILY"/>
    <property type="match status" value="1"/>
</dbReference>
<accession>A0A2Z2MA98</accession>
<feature type="domain" description="DUF835" evidence="2">
    <location>
        <begin position="222"/>
        <end position="349"/>
    </location>
</feature>
<proteinExistence type="predicted"/>
<feature type="transmembrane region" description="Helical" evidence="1">
    <location>
        <begin position="33"/>
        <end position="50"/>
    </location>
</feature>
<dbReference type="RefSeq" id="WP_088858555.1">
    <property type="nucleotide sequence ID" value="NZ_CP014862.1"/>
</dbReference>
<dbReference type="Pfam" id="PF05763">
    <property type="entry name" value="DUF835"/>
    <property type="match status" value="1"/>
</dbReference>
<feature type="transmembrane region" description="Helical" evidence="1">
    <location>
        <begin position="87"/>
        <end position="107"/>
    </location>
</feature>
<reference evidence="3 4" key="1">
    <citation type="submission" date="2016-03" db="EMBL/GenBank/DDBJ databases">
        <title>Complete genome sequence of Thermococcus profundus strain DT5432.</title>
        <authorList>
            <person name="Oger P.M."/>
        </authorList>
    </citation>
    <scope>NUCLEOTIDE SEQUENCE [LARGE SCALE GENOMIC DNA]</scope>
    <source>
        <strain evidence="3 4">DT 5432</strain>
    </source>
</reference>
<sequence>MDPYLIAAAFSAGVKLAAGGMMLFFSERQHRKTALYWGLAWLIYAYAIIGDVAGNYILGAVSVALFASLLFYGTTKLTGAESSMRGLSDLISFLPLLLVVYAVSVISSHPEDYGVSMLGMAYGISGFFLVLSGILLVGMKDLYGSKSRNLGITLGIYGLHQADYPFLRPVGWFVPVGFSVDLLLTLISVIFMVEFVTVFPVEISSEPVKKDIQEGVFIVSPSEAMGFLRQFHDYPVLAFVRTLQTPRAWRTFRITNVDGMWTVPPTNLPKMLETSVGYMSSLKAKDPNSKPVILLEGLEYLRLYTDFKGLARFLSSLKDYVTVNNGTLVVVLDRNAWEERELKTLERLLK</sequence>
<feature type="transmembrane region" description="Helical" evidence="1">
    <location>
        <begin position="56"/>
        <end position="75"/>
    </location>
</feature>